<dbReference type="InterPro" id="IPR003593">
    <property type="entry name" value="AAA+_ATPase"/>
</dbReference>
<dbReference type="Pfam" id="PF00005">
    <property type="entry name" value="ABC_tran"/>
    <property type="match status" value="1"/>
</dbReference>
<proteinExistence type="predicted"/>
<dbReference type="GO" id="GO:0006826">
    <property type="term" value="P:iron ion transport"/>
    <property type="evidence" value="ECO:0007669"/>
    <property type="project" value="UniProtKB-KW"/>
</dbReference>
<keyword evidence="8" id="KW-0406">Ion transport</keyword>
<evidence type="ECO:0000256" key="1">
    <source>
        <dbReference type="ARBA" id="ARBA00004202"/>
    </source>
</evidence>
<dbReference type="SMART" id="SM00382">
    <property type="entry name" value="AAA"/>
    <property type="match status" value="1"/>
</dbReference>
<protein>
    <submittedName>
        <fullName evidence="11">ABC transporter ATP-binding protein</fullName>
    </submittedName>
</protein>
<evidence type="ECO:0000259" key="10">
    <source>
        <dbReference type="PROSITE" id="PS50893"/>
    </source>
</evidence>
<dbReference type="InterPro" id="IPR003439">
    <property type="entry name" value="ABC_transporter-like_ATP-bd"/>
</dbReference>
<dbReference type="OrthoDB" id="9787851at2"/>
<keyword evidence="9" id="KW-0472">Membrane</keyword>
<comment type="caution">
    <text evidence="11">The sequence shown here is derived from an EMBL/GenBank/DDBJ whole genome shotgun (WGS) entry which is preliminary data.</text>
</comment>
<dbReference type="GO" id="GO:0005886">
    <property type="term" value="C:plasma membrane"/>
    <property type="evidence" value="ECO:0007669"/>
    <property type="project" value="UniProtKB-SubCell"/>
</dbReference>
<evidence type="ECO:0000256" key="9">
    <source>
        <dbReference type="ARBA" id="ARBA00023136"/>
    </source>
</evidence>
<dbReference type="GO" id="GO:0016887">
    <property type="term" value="F:ATP hydrolysis activity"/>
    <property type="evidence" value="ECO:0007669"/>
    <property type="project" value="InterPro"/>
</dbReference>
<evidence type="ECO:0000256" key="2">
    <source>
        <dbReference type="ARBA" id="ARBA00022448"/>
    </source>
</evidence>
<keyword evidence="5" id="KW-0547">Nucleotide-binding</keyword>
<comment type="subcellular location">
    <subcellularLocation>
        <location evidence="1">Cell membrane</location>
        <topology evidence="1">Peripheral membrane protein</topology>
    </subcellularLocation>
</comment>
<keyword evidence="4" id="KW-0410">Iron transport</keyword>
<reference evidence="11 12" key="1">
    <citation type="submission" date="2018-12" db="EMBL/GenBank/DDBJ databases">
        <authorList>
            <person name="Yu L."/>
        </authorList>
    </citation>
    <scope>NUCLEOTIDE SEQUENCE [LARGE SCALE GENOMIC DNA]</scope>
    <source>
        <strain evidence="11 12">S5H2222</strain>
    </source>
</reference>
<evidence type="ECO:0000256" key="4">
    <source>
        <dbReference type="ARBA" id="ARBA00022496"/>
    </source>
</evidence>
<evidence type="ECO:0000256" key="5">
    <source>
        <dbReference type="ARBA" id="ARBA00022741"/>
    </source>
</evidence>
<dbReference type="PANTHER" id="PTHR42771">
    <property type="entry name" value="IRON(3+)-HYDROXAMATE IMPORT ATP-BINDING PROTEIN FHUC"/>
    <property type="match status" value="1"/>
</dbReference>
<keyword evidence="2" id="KW-0813">Transport</keyword>
<keyword evidence="7" id="KW-0408">Iron</keyword>
<feature type="domain" description="ABC transporter" evidence="10">
    <location>
        <begin position="2"/>
        <end position="236"/>
    </location>
</feature>
<evidence type="ECO:0000313" key="12">
    <source>
        <dbReference type="Proteomes" id="UP000276349"/>
    </source>
</evidence>
<dbReference type="FunFam" id="3.40.50.300:FF:000134">
    <property type="entry name" value="Iron-enterobactin ABC transporter ATP-binding protein"/>
    <property type="match status" value="1"/>
</dbReference>
<organism evidence="11 12">
    <name type="scientific">Lysinibacillus telephonicus</name>
    <dbReference type="NCBI Taxonomy" id="1714840"/>
    <lineage>
        <taxon>Bacteria</taxon>
        <taxon>Bacillati</taxon>
        <taxon>Bacillota</taxon>
        <taxon>Bacilli</taxon>
        <taxon>Bacillales</taxon>
        <taxon>Bacillaceae</taxon>
        <taxon>Lysinibacillus</taxon>
    </lineage>
</organism>
<keyword evidence="6 11" id="KW-0067">ATP-binding</keyword>
<dbReference type="InterPro" id="IPR017871">
    <property type="entry name" value="ABC_transporter-like_CS"/>
</dbReference>
<dbReference type="CDD" id="cd03214">
    <property type="entry name" value="ABC_Iron-Siderophores_B12_Hemin"/>
    <property type="match status" value="1"/>
</dbReference>
<evidence type="ECO:0000256" key="8">
    <source>
        <dbReference type="ARBA" id="ARBA00023065"/>
    </source>
</evidence>
<name>A0A3S0HMT9_9BACI</name>
<sequence length="255" mass="28841">MIQVKELSKFFGKKAVVDNVSVTIETGKITSFIGPNGAGKSTLLSMVSRLLNADTGEVLLDTNDVRRIKSDEFAKRVSILKQSNFMNVRLTIRELVSFGRYPYSKGRLTNEDIKYVDQALEYMNLIDIQHSYLDELSGGQRQRAFIAMVIAQDTDYVLLDEPLNNLDMKHSVQIMKILRKLVDELGKTVVIVLHDINFASVYSDRIVALKDGRVVKEGPTDEIINSDALKQIYDMDIPVQEQNGCRICVYFNSHS</sequence>
<dbReference type="PROSITE" id="PS50893">
    <property type="entry name" value="ABC_TRANSPORTER_2"/>
    <property type="match status" value="1"/>
</dbReference>
<keyword evidence="3" id="KW-1003">Cell membrane</keyword>
<evidence type="ECO:0000256" key="7">
    <source>
        <dbReference type="ARBA" id="ARBA00023004"/>
    </source>
</evidence>
<accession>A0A3S0HMT9</accession>
<dbReference type="InterPro" id="IPR027417">
    <property type="entry name" value="P-loop_NTPase"/>
</dbReference>
<dbReference type="PANTHER" id="PTHR42771:SF3">
    <property type="entry name" value="PETROBACTIN IMPORT ATP-BINDING PROTEIN YCLP"/>
    <property type="match status" value="1"/>
</dbReference>
<dbReference type="EMBL" id="RXNR01000010">
    <property type="protein sequence ID" value="RTQ94603.1"/>
    <property type="molecule type" value="Genomic_DNA"/>
</dbReference>
<evidence type="ECO:0000313" key="11">
    <source>
        <dbReference type="EMBL" id="RTQ94603.1"/>
    </source>
</evidence>
<evidence type="ECO:0000256" key="3">
    <source>
        <dbReference type="ARBA" id="ARBA00022475"/>
    </source>
</evidence>
<gene>
    <name evidence="11" type="ORF">EKG35_05105</name>
</gene>
<evidence type="ECO:0000256" key="6">
    <source>
        <dbReference type="ARBA" id="ARBA00022840"/>
    </source>
</evidence>
<dbReference type="InterPro" id="IPR051535">
    <property type="entry name" value="Siderophore_ABC-ATPase"/>
</dbReference>
<dbReference type="AlphaFoldDB" id="A0A3S0HMT9"/>
<dbReference type="SUPFAM" id="SSF52540">
    <property type="entry name" value="P-loop containing nucleoside triphosphate hydrolases"/>
    <property type="match status" value="1"/>
</dbReference>
<dbReference type="Gene3D" id="3.40.50.300">
    <property type="entry name" value="P-loop containing nucleotide triphosphate hydrolases"/>
    <property type="match status" value="1"/>
</dbReference>
<dbReference type="PROSITE" id="PS00211">
    <property type="entry name" value="ABC_TRANSPORTER_1"/>
    <property type="match status" value="1"/>
</dbReference>
<dbReference type="RefSeq" id="WP_126293367.1">
    <property type="nucleotide sequence ID" value="NZ_CP155468.1"/>
</dbReference>
<dbReference type="GO" id="GO:0005524">
    <property type="term" value="F:ATP binding"/>
    <property type="evidence" value="ECO:0007669"/>
    <property type="project" value="UniProtKB-KW"/>
</dbReference>
<dbReference type="Proteomes" id="UP000276349">
    <property type="component" value="Unassembled WGS sequence"/>
</dbReference>
<keyword evidence="12" id="KW-1185">Reference proteome</keyword>